<evidence type="ECO:0000313" key="4">
    <source>
        <dbReference type="EMBL" id="KAG7492209.1"/>
    </source>
</evidence>
<sequence length="466" mass="51280">MEDRGAKFPPVPVCTPLCPVTLPQLHSLSITCRDSDGKVCKRSDCLQDPSVQEREEEEDGCRRGRVQSTIGLIPSLAKSERDSSPVDHLRTLSVMLSRIDGPSNQKRHSSVVRPTKACGVEVDGEMTVVHDGKVCRGHDCPQDPSMQEREEEDDCGRGRVQSTAALTPFLAKHDRGSSSKTCSRVGAECEMTERKEEKGSILAVTTQPPTASCQVVENIGKAFPGHGAWFPLFPATTSTVLPKCESTASSSFFCSAPSPRDGQSKLKQEDAVEKNCFSLELDTSERYEEKSWSDSEIKMENAKQGEHGKVSRIKIRKTVPKPPTNLTPMGLPKPVRLKKKEFSLEEIYTNKNFRQPPEGRLETIFEVPITCRDGSLSLNGQRKIKRLVEFPEVGVPRKPRRPLVGTGSGASRKVGESSGLARTRRGPSDKAKEDPSVTLQDIESLLCSKLDQLGTWIALDEKDPSV</sequence>
<dbReference type="Proteomes" id="UP001046870">
    <property type="component" value="Chromosome 1"/>
</dbReference>
<reference evidence="4" key="1">
    <citation type="submission" date="2021-01" db="EMBL/GenBank/DDBJ databases">
        <authorList>
            <person name="Zahm M."/>
            <person name="Roques C."/>
            <person name="Cabau C."/>
            <person name="Klopp C."/>
            <person name="Donnadieu C."/>
            <person name="Jouanno E."/>
            <person name="Lampietro C."/>
            <person name="Louis A."/>
            <person name="Herpin A."/>
            <person name="Echchiki A."/>
            <person name="Berthelot C."/>
            <person name="Parey E."/>
            <person name="Roest-Crollius H."/>
            <person name="Braasch I."/>
            <person name="Postlethwait J."/>
            <person name="Bobe J."/>
            <person name="Montfort J."/>
            <person name="Bouchez O."/>
            <person name="Begum T."/>
            <person name="Mejri S."/>
            <person name="Adams A."/>
            <person name="Chen W.-J."/>
            <person name="Guiguen Y."/>
        </authorList>
    </citation>
    <scope>NUCLEOTIDE SEQUENCE</scope>
    <source>
        <strain evidence="4">YG-15Mar2019-1</strain>
        <tissue evidence="4">Brain</tissue>
    </source>
</reference>
<evidence type="ECO:0000313" key="5">
    <source>
        <dbReference type="Proteomes" id="UP001046870"/>
    </source>
</evidence>
<evidence type="ECO:0000259" key="3">
    <source>
        <dbReference type="Pfam" id="PF15386"/>
    </source>
</evidence>
<dbReference type="PANTHER" id="PTHR14522">
    <property type="entry name" value="EMO2-RELATED"/>
    <property type="match status" value="1"/>
</dbReference>
<accession>A0A9D3QJQ5</accession>
<dbReference type="InterPro" id="IPR026320">
    <property type="entry name" value="PRR14"/>
</dbReference>
<dbReference type="PANTHER" id="PTHR14522:SF2">
    <property type="entry name" value="PROLINE-RICH PROTEIN 14"/>
    <property type="match status" value="1"/>
</dbReference>
<feature type="region of interest" description="Disordered" evidence="2">
    <location>
        <begin position="396"/>
        <end position="437"/>
    </location>
</feature>
<keyword evidence="1" id="KW-0597">Phosphoprotein</keyword>
<dbReference type="InterPro" id="IPR028149">
    <property type="entry name" value="Tantalus-like"/>
</dbReference>
<keyword evidence="5" id="KW-1185">Reference proteome</keyword>
<evidence type="ECO:0000256" key="1">
    <source>
        <dbReference type="ARBA" id="ARBA00022553"/>
    </source>
</evidence>
<gene>
    <name evidence="4" type="ORF">MATL_G00011930</name>
</gene>
<dbReference type="Pfam" id="PF15386">
    <property type="entry name" value="Tantalus"/>
    <property type="match status" value="1"/>
</dbReference>
<dbReference type="EMBL" id="JAFDVH010000001">
    <property type="protein sequence ID" value="KAG7492209.1"/>
    <property type="molecule type" value="Genomic_DNA"/>
</dbReference>
<organism evidence="4 5">
    <name type="scientific">Megalops atlanticus</name>
    <name type="common">Tarpon</name>
    <name type="synonym">Clupea gigantea</name>
    <dbReference type="NCBI Taxonomy" id="7932"/>
    <lineage>
        <taxon>Eukaryota</taxon>
        <taxon>Metazoa</taxon>
        <taxon>Chordata</taxon>
        <taxon>Craniata</taxon>
        <taxon>Vertebrata</taxon>
        <taxon>Euteleostomi</taxon>
        <taxon>Actinopterygii</taxon>
        <taxon>Neopterygii</taxon>
        <taxon>Teleostei</taxon>
        <taxon>Elopiformes</taxon>
        <taxon>Megalopidae</taxon>
        <taxon>Megalops</taxon>
    </lineage>
</organism>
<dbReference type="AlphaFoldDB" id="A0A9D3QJQ5"/>
<feature type="compositionally biased region" description="Basic and acidic residues" evidence="2">
    <location>
        <begin position="426"/>
        <end position="435"/>
    </location>
</feature>
<proteinExistence type="predicted"/>
<protein>
    <recommendedName>
        <fullName evidence="3">Tantalus-like domain-containing protein</fullName>
    </recommendedName>
</protein>
<feature type="domain" description="Tantalus-like" evidence="3">
    <location>
        <begin position="326"/>
        <end position="383"/>
    </location>
</feature>
<comment type="caution">
    <text evidence="4">The sequence shown here is derived from an EMBL/GenBank/DDBJ whole genome shotgun (WGS) entry which is preliminary data.</text>
</comment>
<dbReference type="OrthoDB" id="6163216at2759"/>
<name>A0A9D3QJQ5_MEGAT</name>
<evidence type="ECO:0000256" key="2">
    <source>
        <dbReference type="SAM" id="MobiDB-lite"/>
    </source>
</evidence>